<organism evidence="1 2">
    <name type="scientific">Cinnamomum micranthum f. kanehirae</name>
    <dbReference type="NCBI Taxonomy" id="337451"/>
    <lineage>
        <taxon>Eukaryota</taxon>
        <taxon>Viridiplantae</taxon>
        <taxon>Streptophyta</taxon>
        <taxon>Embryophyta</taxon>
        <taxon>Tracheophyta</taxon>
        <taxon>Spermatophyta</taxon>
        <taxon>Magnoliopsida</taxon>
        <taxon>Magnoliidae</taxon>
        <taxon>Laurales</taxon>
        <taxon>Lauraceae</taxon>
        <taxon>Cinnamomum</taxon>
    </lineage>
</organism>
<accession>A0A3S3PS45</accession>
<gene>
    <name evidence="1" type="ORF">CKAN_02603700</name>
</gene>
<dbReference type="PANTHER" id="PTHR33098">
    <property type="entry name" value="COTTON FIBER (DUF761)"/>
    <property type="match status" value="1"/>
</dbReference>
<dbReference type="OrthoDB" id="1913960at2759"/>
<protein>
    <submittedName>
        <fullName evidence="1">Uncharacterized protein</fullName>
    </submittedName>
</protein>
<dbReference type="InterPro" id="IPR008480">
    <property type="entry name" value="DUF761_pln"/>
</dbReference>
<sequence>MSCFNLQKKLPPPRRGWKFFTSTLQSKLHKLKQSKPIKNTKKQLNTLSSFLDRLRRPPLHLRREKPAVTILTSAPHVNRSQQHLHRPVYVDELFTEPVLAPVKLLEPTTSNKGAPSATTSKGTVSSKAVQLPLWGVDERAEKFISKFYEDMRLQREISLGEYQEMLARGAM</sequence>
<comment type="caution">
    <text evidence="1">The sequence shown here is derived from an EMBL/GenBank/DDBJ whole genome shotgun (WGS) entry which is preliminary data.</text>
</comment>
<dbReference type="EMBL" id="QPKB01000012">
    <property type="protein sequence ID" value="RWR96639.1"/>
    <property type="molecule type" value="Genomic_DNA"/>
</dbReference>
<dbReference type="Proteomes" id="UP000283530">
    <property type="component" value="Unassembled WGS sequence"/>
</dbReference>
<evidence type="ECO:0000313" key="2">
    <source>
        <dbReference type="Proteomes" id="UP000283530"/>
    </source>
</evidence>
<reference evidence="1 2" key="1">
    <citation type="journal article" date="2019" name="Nat. Plants">
        <title>Stout camphor tree genome fills gaps in understanding of flowering plant genome evolution.</title>
        <authorList>
            <person name="Chaw S.M."/>
            <person name="Liu Y.C."/>
            <person name="Wu Y.W."/>
            <person name="Wang H.Y."/>
            <person name="Lin C.I."/>
            <person name="Wu C.S."/>
            <person name="Ke H.M."/>
            <person name="Chang L.Y."/>
            <person name="Hsu C.Y."/>
            <person name="Yang H.T."/>
            <person name="Sudianto E."/>
            <person name="Hsu M.H."/>
            <person name="Wu K.P."/>
            <person name="Wang L.N."/>
            <person name="Leebens-Mack J.H."/>
            <person name="Tsai I.J."/>
        </authorList>
    </citation>
    <scope>NUCLEOTIDE SEQUENCE [LARGE SCALE GENOMIC DNA]</scope>
    <source>
        <strain evidence="2">cv. Chaw 1501</strain>
        <tissue evidence="1">Young leaves</tissue>
    </source>
</reference>
<keyword evidence="2" id="KW-1185">Reference proteome</keyword>
<dbReference type="AlphaFoldDB" id="A0A3S3PS45"/>
<proteinExistence type="predicted"/>
<dbReference type="PANTHER" id="PTHR33098:SF3">
    <property type="entry name" value="COTTON FIBER PROTEIN"/>
    <property type="match status" value="1"/>
</dbReference>
<dbReference type="Pfam" id="PF05553">
    <property type="entry name" value="DUF761"/>
    <property type="match status" value="1"/>
</dbReference>
<evidence type="ECO:0000313" key="1">
    <source>
        <dbReference type="EMBL" id="RWR96639.1"/>
    </source>
</evidence>
<name>A0A3S3PS45_9MAGN</name>